<evidence type="ECO:0008006" key="11">
    <source>
        <dbReference type="Google" id="ProtNLM"/>
    </source>
</evidence>
<feature type="transmembrane region" description="Helical" evidence="8">
    <location>
        <begin position="196"/>
        <end position="215"/>
    </location>
</feature>
<evidence type="ECO:0000256" key="7">
    <source>
        <dbReference type="ARBA" id="ARBA00023136"/>
    </source>
</evidence>
<dbReference type="GO" id="GO:0016020">
    <property type="term" value="C:membrane"/>
    <property type="evidence" value="ECO:0007669"/>
    <property type="project" value="UniProtKB-SubCell"/>
</dbReference>
<feature type="transmembrane region" description="Helical" evidence="8">
    <location>
        <begin position="91"/>
        <end position="111"/>
    </location>
</feature>
<proteinExistence type="inferred from homology"/>
<keyword evidence="6 8" id="KW-1133">Transmembrane helix</keyword>
<evidence type="ECO:0000256" key="6">
    <source>
        <dbReference type="ARBA" id="ARBA00022989"/>
    </source>
</evidence>
<dbReference type="RefSeq" id="XP_020117907.1">
    <property type="nucleotide sequence ID" value="XM_020261922.1"/>
</dbReference>
<feature type="transmembrane region" description="Helical" evidence="8">
    <location>
        <begin position="351"/>
        <end position="370"/>
    </location>
</feature>
<dbReference type="InterPro" id="IPR037185">
    <property type="entry name" value="EmrE-like"/>
</dbReference>
<feature type="transmembrane region" description="Helical" evidence="8">
    <location>
        <begin position="140"/>
        <end position="161"/>
    </location>
</feature>
<keyword evidence="7 8" id="KW-0472">Membrane</keyword>
<dbReference type="OrthoDB" id="429955at2759"/>
<feature type="transmembrane region" description="Helical" evidence="8">
    <location>
        <begin position="296"/>
        <end position="318"/>
    </location>
</feature>
<feature type="transmembrane region" description="Helical" evidence="8">
    <location>
        <begin position="325"/>
        <end position="345"/>
    </location>
</feature>
<dbReference type="GeneID" id="31006783"/>
<feature type="transmembrane region" description="Helical" evidence="8">
    <location>
        <begin position="55"/>
        <end position="79"/>
    </location>
</feature>
<comment type="caution">
    <text evidence="9">The sequence shown here is derived from an EMBL/GenBank/DDBJ whole genome shotgun (WGS) entry which is preliminary data.</text>
</comment>
<dbReference type="Proteomes" id="UP000214365">
    <property type="component" value="Unassembled WGS sequence"/>
</dbReference>
<keyword evidence="3" id="KW-0813">Transport</keyword>
<evidence type="ECO:0000313" key="9">
    <source>
        <dbReference type="EMBL" id="OKL57786.1"/>
    </source>
</evidence>
<dbReference type="PANTHER" id="PTHR14233:SF4">
    <property type="entry name" value="SOLUTE CARRIER FAMILY 35 MEMBER F2"/>
    <property type="match status" value="1"/>
</dbReference>
<keyword evidence="4 8" id="KW-0812">Transmembrane</keyword>
<feature type="transmembrane region" description="Helical" evidence="8">
    <location>
        <begin position="173"/>
        <end position="190"/>
    </location>
</feature>
<organism evidence="9 10">
    <name type="scientific">Talaromyces atroroseus</name>
    <dbReference type="NCBI Taxonomy" id="1441469"/>
    <lineage>
        <taxon>Eukaryota</taxon>
        <taxon>Fungi</taxon>
        <taxon>Dikarya</taxon>
        <taxon>Ascomycota</taxon>
        <taxon>Pezizomycotina</taxon>
        <taxon>Eurotiomycetes</taxon>
        <taxon>Eurotiomycetidae</taxon>
        <taxon>Eurotiales</taxon>
        <taxon>Trichocomaceae</taxon>
        <taxon>Talaromyces</taxon>
        <taxon>Talaromyces sect. Trachyspermi</taxon>
    </lineage>
</organism>
<dbReference type="GO" id="GO:0022857">
    <property type="term" value="F:transmembrane transporter activity"/>
    <property type="evidence" value="ECO:0007669"/>
    <property type="project" value="InterPro"/>
</dbReference>
<name>A0A225AS36_TALAT</name>
<evidence type="ECO:0000313" key="10">
    <source>
        <dbReference type="Proteomes" id="UP000214365"/>
    </source>
</evidence>
<evidence type="ECO:0000256" key="5">
    <source>
        <dbReference type="ARBA" id="ARBA00022824"/>
    </source>
</evidence>
<feature type="transmembrane region" description="Helical" evidence="8">
    <location>
        <begin position="227"/>
        <end position="246"/>
    </location>
</feature>
<evidence type="ECO:0000256" key="2">
    <source>
        <dbReference type="ARBA" id="ARBA00007863"/>
    </source>
</evidence>
<keyword evidence="10" id="KW-1185">Reference proteome</keyword>
<accession>A0A225AS36</accession>
<dbReference type="InterPro" id="IPR009262">
    <property type="entry name" value="SLC35_F1/F2/F6"/>
</dbReference>
<keyword evidence="5" id="KW-0256">Endoplasmic reticulum</keyword>
<dbReference type="SUPFAM" id="SSF103481">
    <property type="entry name" value="Multidrug resistance efflux transporter EmrE"/>
    <property type="match status" value="1"/>
</dbReference>
<sequence>MAEAEPLIIARTDLPESQYDSLLGQGHSEHNDEGPADAIKHKRKTLFAYLRTKEFWTILLLGQVLAILNTSSSTFTSLLEKQGTSIPAFQTFFNYVLLNVIFTSFTVYKYGFRDWVRVTWTDGWKCTVLDFYIPSKQYELIILADLLFAFCDVEGNFFVVLAYRYTTILSAQLINFWAIIVVVALSYLALHVRYHYMQIIGILICIGGMGILLASDRIEDRDNNGRAVDAVMGDLFALLAATFYGFSNVVEEYFVSKRPMYEVIGQLAFWASIINGIQAALFDRSSFEKATWNAQVASYLVGYTLCLAGFYSTAPLIYRLASAAFMNLSMLTGNFWGVIIGVFVLQLRVHWMYPIAFVLILLGQFVYYLGRNILGEARKPWLGQNQEQGVSGVFTAKRTIDADANTVLQDDIDSIYETEW</sequence>
<gene>
    <name evidence="9" type="ORF">UA08_07027</name>
</gene>
<dbReference type="PANTHER" id="PTHR14233">
    <property type="entry name" value="DUF914-RELATED"/>
    <property type="match status" value="1"/>
</dbReference>
<comment type="subcellular location">
    <subcellularLocation>
        <location evidence="1">Endoplasmic reticulum membrane</location>
        <topology evidence="1">Multi-pass membrane protein</topology>
    </subcellularLocation>
</comment>
<protein>
    <recommendedName>
        <fullName evidence="11">Solute carrier family 35 member</fullName>
    </recommendedName>
</protein>
<evidence type="ECO:0000256" key="1">
    <source>
        <dbReference type="ARBA" id="ARBA00004477"/>
    </source>
</evidence>
<evidence type="ECO:0000256" key="3">
    <source>
        <dbReference type="ARBA" id="ARBA00022448"/>
    </source>
</evidence>
<dbReference type="InterPro" id="IPR052221">
    <property type="entry name" value="SLC35F_Transporter"/>
</dbReference>
<reference evidence="9 10" key="1">
    <citation type="submission" date="2015-06" db="EMBL/GenBank/DDBJ databases">
        <title>Talaromyces atroroseus IBT 11181 draft genome.</title>
        <authorList>
            <person name="Rasmussen K.B."/>
            <person name="Rasmussen S."/>
            <person name="Petersen B."/>
            <person name="Sicheritz-Ponten T."/>
            <person name="Mortensen U.H."/>
            <person name="Thrane U."/>
        </authorList>
    </citation>
    <scope>NUCLEOTIDE SEQUENCE [LARGE SCALE GENOMIC DNA]</scope>
    <source>
        <strain evidence="9 10">IBT 11181</strain>
    </source>
</reference>
<comment type="similarity">
    <text evidence="2">Belongs to the SLC35F solute transporter family.</text>
</comment>
<evidence type="ECO:0000256" key="8">
    <source>
        <dbReference type="SAM" id="Phobius"/>
    </source>
</evidence>
<dbReference type="Pfam" id="PF06027">
    <property type="entry name" value="SLC35F"/>
    <property type="match status" value="1"/>
</dbReference>
<dbReference type="EMBL" id="LFMY01000011">
    <property type="protein sequence ID" value="OKL57786.1"/>
    <property type="molecule type" value="Genomic_DNA"/>
</dbReference>
<dbReference type="AlphaFoldDB" id="A0A225AS36"/>
<dbReference type="STRING" id="1441469.A0A225AS36"/>
<evidence type="ECO:0000256" key="4">
    <source>
        <dbReference type="ARBA" id="ARBA00022692"/>
    </source>
</evidence>